<sequence>MSGSIPHTIALSNHTSAPSTTPGYTTFDVRSDEDTRTTAMNARNAIATSDLVVTLSEEAQALLKEDKRNVERKSAEEHKNRLDYFEDDIEEDF</sequence>
<organism evidence="2 3">
    <name type="scientific">Marinomonas vulgaris</name>
    <dbReference type="NCBI Taxonomy" id="2823372"/>
    <lineage>
        <taxon>Bacteria</taxon>
        <taxon>Pseudomonadati</taxon>
        <taxon>Pseudomonadota</taxon>
        <taxon>Gammaproteobacteria</taxon>
        <taxon>Oceanospirillales</taxon>
        <taxon>Oceanospirillaceae</taxon>
        <taxon>Marinomonas</taxon>
    </lineage>
</organism>
<evidence type="ECO:0000313" key="3">
    <source>
        <dbReference type="Proteomes" id="UP000679722"/>
    </source>
</evidence>
<dbReference type="Proteomes" id="UP000679722">
    <property type="component" value="Unassembled WGS sequence"/>
</dbReference>
<feature type="compositionally biased region" description="Polar residues" evidence="1">
    <location>
        <begin position="1"/>
        <end position="24"/>
    </location>
</feature>
<evidence type="ECO:0000313" key="2">
    <source>
        <dbReference type="EMBL" id="MBR7888594.1"/>
    </source>
</evidence>
<proteinExistence type="predicted"/>
<dbReference type="RefSeq" id="WP_211535936.1">
    <property type="nucleotide sequence ID" value="NZ_JAGSSV010000005.1"/>
</dbReference>
<keyword evidence="3" id="KW-1185">Reference proteome</keyword>
<name>A0ABS5HCC1_9GAMM</name>
<comment type="caution">
    <text evidence="2">The sequence shown here is derived from an EMBL/GenBank/DDBJ whole genome shotgun (WGS) entry which is preliminary data.</text>
</comment>
<accession>A0ABS5HCC1</accession>
<gene>
    <name evidence="2" type="ORF">J9B83_06520</name>
</gene>
<feature type="region of interest" description="Disordered" evidence="1">
    <location>
        <begin position="1"/>
        <end position="30"/>
    </location>
</feature>
<reference evidence="3" key="1">
    <citation type="submission" date="2023-07" db="EMBL/GenBank/DDBJ databases">
        <title>Marinomonas vulgaris A79, complete genome.</title>
        <authorList>
            <person name="Ying J.-J."/>
        </authorList>
    </citation>
    <scope>NUCLEOTIDE SEQUENCE [LARGE SCALE GENOMIC DNA]</scope>
    <source>
        <strain evidence="3">A79</strain>
    </source>
</reference>
<evidence type="ECO:0000256" key="1">
    <source>
        <dbReference type="SAM" id="MobiDB-lite"/>
    </source>
</evidence>
<dbReference type="EMBL" id="JAGSSV010000005">
    <property type="protein sequence ID" value="MBR7888594.1"/>
    <property type="molecule type" value="Genomic_DNA"/>
</dbReference>
<protein>
    <submittedName>
        <fullName evidence="2">Uncharacterized protein</fullName>
    </submittedName>
</protein>